<comment type="catalytic activity">
    <reaction evidence="5 6">
        <text>L-glutamyl-tRNA(Gln) + L-glutamine + ATP + H2O = L-glutaminyl-tRNA(Gln) + L-glutamate + ADP + phosphate + H(+)</text>
        <dbReference type="Rhea" id="RHEA:17521"/>
        <dbReference type="Rhea" id="RHEA-COMP:9681"/>
        <dbReference type="Rhea" id="RHEA-COMP:9684"/>
        <dbReference type="ChEBI" id="CHEBI:15377"/>
        <dbReference type="ChEBI" id="CHEBI:15378"/>
        <dbReference type="ChEBI" id="CHEBI:29985"/>
        <dbReference type="ChEBI" id="CHEBI:30616"/>
        <dbReference type="ChEBI" id="CHEBI:43474"/>
        <dbReference type="ChEBI" id="CHEBI:58359"/>
        <dbReference type="ChEBI" id="CHEBI:78520"/>
        <dbReference type="ChEBI" id="CHEBI:78521"/>
        <dbReference type="ChEBI" id="CHEBI:456216"/>
    </reaction>
</comment>
<name>A0A0R1S750_9LACO</name>
<dbReference type="PANTHER" id="PTHR15004:SF0">
    <property type="entry name" value="GLUTAMYL-TRNA(GLN) AMIDOTRANSFERASE SUBUNIT C, MITOCHONDRIAL"/>
    <property type="match status" value="1"/>
</dbReference>
<dbReference type="OrthoDB" id="9813938at2"/>
<dbReference type="GO" id="GO:0070681">
    <property type="term" value="P:glutaminyl-tRNAGln biosynthesis via transamidation"/>
    <property type="evidence" value="ECO:0007669"/>
    <property type="project" value="TreeGrafter"/>
</dbReference>
<dbReference type="GO" id="GO:0006412">
    <property type="term" value="P:translation"/>
    <property type="evidence" value="ECO:0007669"/>
    <property type="project" value="UniProtKB-UniRule"/>
</dbReference>
<organism evidence="7 8">
    <name type="scientific">Lactobacillus psittaci DSM 15354</name>
    <dbReference type="NCBI Taxonomy" id="1122152"/>
    <lineage>
        <taxon>Bacteria</taxon>
        <taxon>Bacillati</taxon>
        <taxon>Bacillota</taxon>
        <taxon>Bacilli</taxon>
        <taxon>Lactobacillales</taxon>
        <taxon>Lactobacillaceae</taxon>
        <taxon>Lactobacillus</taxon>
    </lineage>
</organism>
<sequence length="100" mass="11694">MEITKEEIKHVAALSRLEFKDEELDQFTSQMDKIIEMAEQLGEVDTEGVPETTQVVDRDTVYREDKPEHWQDRKEMLKNVPETTDGFIKVPVIIDKDDND</sequence>
<evidence type="ECO:0000313" key="8">
    <source>
        <dbReference type="Proteomes" id="UP000051931"/>
    </source>
</evidence>
<comment type="subunit">
    <text evidence="2 6">Heterotrimer of A, B and C subunits.</text>
</comment>
<evidence type="ECO:0000256" key="1">
    <source>
        <dbReference type="ARBA" id="ARBA00010757"/>
    </source>
</evidence>
<dbReference type="InterPro" id="IPR036113">
    <property type="entry name" value="Asp/Glu-ADT_sf_sub_c"/>
</dbReference>
<dbReference type="eggNOG" id="COG0721">
    <property type="taxonomic scope" value="Bacteria"/>
</dbReference>
<reference evidence="7 8" key="1">
    <citation type="journal article" date="2015" name="Genome Announc.">
        <title>Expanding the biotechnology potential of lactobacilli through comparative genomics of 213 strains and associated genera.</title>
        <authorList>
            <person name="Sun Z."/>
            <person name="Harris H.M."/>
            <person name="McCann A."/>
            <person name="Guo C."/>
            <person name="Argimon S."/>
            <person name="Zhang W."/>
            <person name="Yang X."/>
            <person name="Jeffery I.B."/>
            <person name="Cooney J.C."/>
            <person name="Kagawa T.F."/>
            <person name="Liu W."/>
            <person name="Song Y."/>
            <person name="Salvetti E."/>
            <person name="Wrobel A."/>
            <person name="Rasinkangas P."/>
            <person name="Parkhill J."/>
            <person name="Rea M.C."/>
            <person name="O'Sullivan O."/>
            <person name="Ritari J."/>
            <person name="Douillard F.P."/>
            <person name="Paul Ross R."/>
            <person name="Yang R."/>
            <person name="Briner A.E."/>
            <person name="Felis G.E."/>
            <person name="de Vos W.M."/>
            <person name="Barrangou R."/>
            <person name="Klaenhammer T.R."/>
            <person name="Caufield P.W."/>
            <person name="Cui Y."/>
            <person name="Zhang H."/>
            <person name="O'Toole P.W."/>
        </authorList>
    </citation>
    <scope>NUCLEOTIDE SEQUENCE [LARGE SCALE GENOMIC DNA]</scope>
    <source>
        <strain evidence="7 8">DSM 15354</strain>
    </source>
</reference>
<dbReference type="InterPro" id="IPR003837">
    <property type="entry name" value="GatC"/>
</dbReference>
<dbReference type="GO" id="GO:0006450">
    <property type="term" value="P:regulation of translational fidelity"/>
    <property type="evidence" value="ECO:0007669"/>
    <property type="project" value="InterPro"/>
</dbReference>
<keyword evidence="6" id="KW-0067">ATP-binding</keyword>
<dbReference type="GO" id="GO:0050567">
    <property type="term" value="F:glutaminyl-tRNA synthase (glutamine-hydrolyzing) activity"/>
    <property type="evidence" value="ECO:0007669"/>
    <property type="project" value="UniProtKB-UniRule"/>
</dbReference>
<gene>
    <name evidence="6" type="primary">gatC</name>
    <name evidence="7" type="ORF">FC23_GL001288</name>
</gene>
<dbReference type="STRING" id="1122152.GCA_000425905_01181"/>
<evidence type="ECO:0000256" key="5">
    <source>
        <dbReference type="ARBA" id="ARBA00047913"/>
    </source>
</evidence>
<dbReference type="PATRIC" id="fig|1122152.4.peg.1323"/>
<dbReference type="EMBL" id="AZFB01000008">
    <property type="protein sequence ID" value="KRL62666.1"/>
    <property type="molecule type" value="Genomic_DNA"/>
</dbReference>
<dbReference type="PANTHER" id="PTHR15004">
    <property type="entry name" value="GLUTAMYL-TRNA(GLN) AMIDOTRANSFERASE SUBUNIT C, MITOCHONDRIAL"/>
    <property type="match status" value="1"/>
</dbReference>
<comment type="catalytic activity">
    <reaction evidence="4 6">
        <text>L-aspartyl-tRNA(Asn) + L-glutamine + ATP + H2O = L-asparaginyl-tRNA(Asn) + L-glutamate + ADP + phosphate + 2 H(+)</text>
        <dbReference type="Rhea" id="RHEA:14513"/>
        <dbReference type="Rhea" id="RHEA-COMP:9674"/>
        <dbReference type="Rhea" id="RHEA-COMP:9677"/>
        <dbReference type="ChEBI" id="CHEBI:15377"/>
        <dbReference type="ChEBI" id="CHEBI:15378"/>
        <dbReference type="ChEBI" id="CHEBI:29985"/>
        <dbReference type="ChEBI" id="CHEBI:30616"/>
        <dbReference type="ChEBI" id="CHEBI:43474"/>
        <dbReference type="ChEBI" id="CHEBI:58359"/>
        <dbReference type="ChEBI" id="CHEBI:78515"/>
        <dbReference type="ChEBI" id="CHEBI:78516"/>
        <dbReference type="ChEBI" id="CHEBI:456216"/>
    </reaction>
</comment>
<keyword evidence="8" id="KW-1185">Reference proteome</keyword>
<accession>A0A0R1S750</accession>
<dbReference type="GeneID" id="31743504"/>
<keyword evidence="6" id="KW-0547">Nucleotide-binding</keyword>
<comment type="similarity">
    <text evidence="1 6">Belongs to the GatC family.</text>
</comment>
<dbReference type="Pfam" id="PF02686">
    <property type="entry name" value="GatC"/>
    <property type="match status" value="1"/>
</dbReference>
<comment type="caution">
    <text evidence="7">The sequence shown here is derived from an EMBL/GenBank/DDBJ whole genome shotgun (WGS) entry which is preliminary data.</text>
</comment>
<evidence type="ECO:0000256" key="4">
    <source>
        <dbReference type="ARBA" id="ARBA00047380"/>
    </source>
</evidence>
<evidence type="ECO:0000256" key="6">
    <source>
        <dbReference type="HAMAP-Rule" id="MF_00122"/>
    </source>
</evidence>
<evidence type="ECO:0000256" key="2">
    <source>
        <dbReference type="ARBA" id="ARBA00011123"/>
    </source>
</evidence>
<comment type="function">
    <text evidence="3 6">Allows the formation of correctly charged Asn-tRNA(Asn) or Gln-tRNA(Gln) through the transamidation of misacylated Asp-tRNA(Asn) or Glu-tRNA(Gln) in organisms which lack either or both of asparaginyl-tRNA or glutaminyl-tRNA synthetases. The reaction takes place in the presence of glutamine and ATP through an activated phospho-Asp-tRNA(Asn) or phospho-Glu-tRNA(Gln).</text>
</comment>
<evidence type="ECO:0000256" key="3">
    <source>
        <dbReference type="ARBA" id="ARBA00024799"/>
    </source>
</evidence>
<dbReference type="Gene3D" id="1.10.20.60">
    <property type="entry name" value="Glu-tRNAGln amidotransferase C subunit, N-terminal domain"/>
    <property type="match status" value="1"/>
</dbReference>
<dbReference type="GO" id="GO:0050566">
    <property type="term" value="F:asparaginyl-tRNA synthase (glutamine-hydrolyzing) activity"/>
    <property type="evidence" value="ECO:0007669"/>
    <property type="project" value="RHEA"/>
</dbReference>
<protein>
    <recommendedName>
        <fullName evidence="6">Aspartyl/glutamyl-tRNA(Asn/Gln) amidotransferase subunit C</fullName>
        <shortName evidence="6">Asp/Glu-ADT subunit C</shortName>
        <ecNumber evidence="6">6.3.5.-</ecNumber>
    </recommendedName>
</protein>
<evidence type="ECO:0000313" key="7">
    <source>
        <dbReference type="EMBL" id="KRL62666.1"/>
    </source>
</evidence>
<dbReference type="Proteomes" id="UP000051931">
    <property type="component" value="Unassembled WGS sequence"/>
</dbReference>
<dbReference type="GO" id="GO:0005524">
    <property type="term" value="F:ATP binding"/>
    <property type="evidence" value="ECO:0007669"/>
    <property type="project" value="UniProtKB-KW"/>
</dbReference>
<keyword evidence="7" id="KW-0808">Transferase</keyword>
<dbReference type="HAMAP" id="MF_00122">
    <property type="entry name" value="GatC"/>
    <property type="match status" value="1"/>
</dbReference>
<dbReference type="GO" id="GO:0016740">
    <property type="term" value="F:transferase activity"/>
    <property type="evidence" value="ECO:0007669"/>
    <property type="project" value="UniProtKB-KW"/>
</dbReference>
<dbReference type="SUPFAM" id="SSF141000">
    <property type="entry name" value="Glu-tRNAGln amidotransferase C subunit"/>
    <property type="match status" value="1"/>
</dbReference>
<proteinExistence type="inferred from homology"/>
<dbReference type="RefSeq" id="WP_006585669.1">
    <property type="nucleotide sequence ID" value="NZ_AUEI01000009.1"/>
</dbReference>
<dbReference type="NCBIfam" id="TIGR00135">
    <property type="entry name" value="gatC"/>
    <property type="match status" value="1"/>
</dbReference>
<keyword evidence="6" id="KW-0436">Ligase</keyword>
<dbReference type="AlphaFoldDB" id="A0A0R1S750"/>
<keyword evidence="6" id="KW-0648">Protein biosynthesis</keyword>
<dbReference type="EC" id="6.3.5.-" evidence="6"/>